<evidence type="ECO:0000313" key="1">
    <source>
        <dbReference type="EMBL" id="AXK00163.1"/>
    </source>
</evidence>
<dbReference type="EMBL" id="CP089052">
    <property type="protein sequence ID" value="UYF73619.1"/>
    <property type="molecule type" value="Genomic_DNA"/>
</dbReference>
<evidence type="ECO:0000313" key="2">
    <source>
        <dbReference type="EMBL" id="AXK00651.1"/>
    </source>
</evidence>
<dbReference type="RefSeq" id="WP_024160919.1">
    <property type="nucleotide sequence ID" value="NZ_BKVR01000010.1"/>
</dbReference>
<reference evidence="1" key="1">
    <citation type="submission" date="2018-04" db="EMBL/GenBank/DDBJ databases">
        <title>Submission of carbapenemase encoding plasmids from multiple species.</title>
        <authorList>
            <person name="Witteveen S."/>
            <person name="Landman F."/>
        </authorList>
    </citation>
    <scope>NUCLEOTIDE SEQUENCE</scope>
    <source>
        <strain evidence="1">RIVM0002</strain>
        <strain evidence="2">RIVM0061</strain>
        <plasmid evidence="1">pRIVM0002_IMP-4_171109_B03</plasmid>
        <plasmid evidence="2">pRIVM0061_IMP-4_171109_B01</plasmid>
    </source>
</reference>
<keyword evidence="1" id="KW-0614">Plasmid</keyword>
<evidence type="ECO:0000313" key="3">
    <source>
        <dbReference type="EMBL" id="UYF73619.1"/>
    </source>
</evidence>
<geneLocation type="plasmid" evidence="2">
    <name>pRIVM0061_IMP-4_171109_B01</name>
</geneLocation>
<dbReference type="Proteomes" id="UP001164064">
    <property type="component" value="Plasmid pRIVM_C010559_1"/>
</dbReference>
<proteinExistence type="predicted"/>
<dbReference type="AlphaFoldDB" id="A0A499RT96"/>
<evidence type="ECO:0000313" key="4">
    <source>
        <dbReference type="Proteomes" id="UP001164064"/>
    </source>
</evidence>
<protein>
    <submittedName>
        <fullName evidence="1">Uncharacterized protein</fullName>
    </submittedName>
</protein>
<geneLocation type="plasmid" evidence="3 4">
    <name>pRIVM_C010559_1</name>
</geneLocation>
<geneLocation type="plasmid" evidence="1">
    <name>pRIVM0002_IMP-4_171109_B03</name>
</geneLocation>
<accession>A0A499RT96</accession>
<sequence length="136" mass="15547">MALMKCVMIDLDFEYNNGCVEVLTDKLFVYASSYSDLVVAIHQRIQQDCKILSTSLKNENKELHVKLNDNNRKAKVTFSIKRDVFYVDSNSIGALLPHFQDLNVGCCTIRKGKSTNINKLLDYSFFNEINSIVIPF</sequence>
<organism evidence="1">
    <name type="scientific">Acinetobacter ursingii</name>
    <dbReference type="NCBI Taxonomy" id="108980"/>
    <lineage>
        <taxon>Bacteria</taxon>
        <taxon>Pseudomonadati</taxon>
        <taxon>Pseudomonadota</taxon>
        <taxon>Gammaproteobacteria</taxon>
        <taxon>Moraxellales</taxon>
        <taxon>Moraxellaceae</taxon>
        <taxon>Acinetobacter</taxon>
    </lineage>
</organism>
<reference evidence="3" key="2">
    <citation type="journal article" date="2022" name="J Glob Antimicrob Resist">
        <title>Comparative analysis of IMP-4- and OXA-58-containing plasmids of three carbapenemase-producing Acinetobacter ursingii strains in the Netherlands.</title>
        <authorList>
            <person name="Hendrickx A.P.A."/>
            <person name="Schade R.P."/>
            <person name="Landman F."/>
            <person name="Bosch T."/>
            <person name="Schouls L.M."/>
            <person name="van Dijk K."/>
        </authorList>
    </citation>
    <scope>NUCLEOTIDE SEQUENCE</scope>
    <source>
        <strain evidence="3">RIVM_C010559</strain>
        <plasmid evidence="3 4">pRIVM_C010559_1</plasmid>
    </source>
</reference>
<dbReference type="EMBL" id="MH220287">
    <property type="protein sequence ID" value="AXK00651.1"/>
    <property type="molecule type" value="Genomic_DNA"/>
</dbReference>
<name>A0A499RT96_9GAMM</name>
<dbReference type="EMBL" id="MH220285">
    <property type="protein sequence ID" value="AXK00163.1"/>
    <property type="molecule type" value="Genomic_DNA"/>
</dbReference>
<gene>
    <name evidence="3" type="ORF">LSO60_16690</name>
</gene>